<dbReference type="AlphaFoldDB" id="A0A8J3ZQC6"/>
<organism evidence="1 2">
    <name type="scientific">Virgisporangium ochraceum</name>
    <dbReference type="NCBI Taxonomy" id="65505"/>
    <lineage>
        <taxon>Bacteria</taxon>
        <taxon>Bacillati</taxon>
        <taxon>Actinomycetota</taxon>
        <taxon>Actinomycetes</taxon>
        <taxon>Micromonosporales</taxon>
        <taxon>Micromonosporaceae</taxon>
        <taxon>Virgisporangium</taxon>
    </lineage>
</organism>
<proteinExistence type="predicted"/>
<reference evidence="1" key="1">
    <citation type="submission" date="2021-01" db="EMBL/GenBank/DDBJ databases">
        <title>Whole genome shotgun sequence of Virgisporangium ochraceum NBRC 16418.</title>
        <authorList>
            <person name="Komaki H."/>
            <person name="Tamura T."/>
        </authorList>
    </citation>
    <scope>NUCLEOTIDE SEQUENCE</scope>
    <source>
        <strain evidence="1">NBRC 16418</strain>
    </source>
</reference>
<sequence length="80" mass="8668">MRQYAEAIIALVRADIRDGRIPPDVRSFSDLHAYVDANEYADDVGVPQSAGDYDLVNAVESRVDEMLAAGSVDRSGPADE</sequence>
<accession>A0A8J3ZQC6</accession>
<evidence type="ECO:0000313" key="1">
    <source>
        <dbReference type="EMBL" id="GIJ67979.1"/>
    </source>
</evidence>
<name>A0A8J3ZQC6_9ACTN</name>
<protein>
    <submittedName>
        <fullName evidence="1">Uncharacterized protein</fullName>
    </submittedName>
</protein>
<evidence type="ECO:0000313" key="2">
    <source>
        <dbReference type="Proteomes" id="UP000635606"/>
    </source>
</evidence>
<dbReference type="Proteomes" id="UP000635606">
    <property type="component" value="Unassembled WGS sequence"/>
</dbReference>
<keyword evidence="2" id="KW-1185">Reference proteome</keyword>
<comment type="caution">
    <text evidence="1">The sequence shown here is derived from an EMBL/GenBank/DDBJ whole genome shotgun (WGS) entry which is preliminary data.</text>
</comment>
<dbReference type="EMBL" id="BOPH01000034">
    <property type="protein sequence ID" value="GIJ67979.1"/>
    <property type="molecule type" value="Genomic_DNA"/>
</dbReference>
<dbReference type="RefSeq" id="WP_203927931.1">
    <property type="nucleotide sequence ID" value="NZ_BOPH01000034.1"/>
</dbReference>
<gene>
    <name evidence="1" type="ORF">Voc01_028960</name>
</gene>